<feature type="domain" description="Organic solvent tolerance-like N-terminal" evidence="5">
    <location>
        <begin position="30"/>
        <end position="141"/>
    </location>
</feature>
<proteinExistence type="inferred from homology"/>
<evidence type="ECO:0000256" key="3">
    <source>
        <dbReference type="ARBA" id="ARBA00022764"/>
    </source>
</evidence>
<dbReference type="GO" id="GO:0001530">
    <property type="term" value="F:lipopolysaccharide binding"/>
    <property type="evidence" value="ECO:0007669"/>
    <property type="project" value="InterPro"/>
</dbReference>
<feature type="signal peptide" evidence="4">
    <location>
        <begin position="1"/>
        <end position="20"/>
    </location>
</feature>
<dbReference type="GO" id="GO:0009279">
    <property type="term" value="C:cell outer membrane"/>
    <property type="evidence" value="ECO:0007669"/>
    <property type="project" value="TreeGrafter"/>
</dbReference>
<dbReference type="Gene3D" id="2.60.450.10">
    <property type="entry name" value="Lipopolysaccharide (LPS) transport protein A like domain"/>
    <property type="match status" value="1"/>
</dbReference>
<dbReference type="GO" id="GO:0015920">
    <property type="term" value="P:lipopolysaccharide transport"/>
    <property type="evidence" value="ECO:0007669"/>
    <property type="project" value="UniProtKB-UniRule"/>
</dbReference>
<evidence type="ECO:0000256" key="1">
    <source>
        <dbReference type="ARBA" id="ARBA00022448"/>
    </source>
</evidence>
<sequence length="162" mass="17904" precursor="true">MKLLHLSLIGLMTFATQTWALSNDTEQPIYIDSDSQSLDMKSSKVTFIGDVTLKQGSINIEADKIIVLRNPKDDSVEQIEAFGETAKFTQLTDEGKTLAGQAQKLKYMVQEDLLTMTGKAELAQDDSLIKGTTIRYQISSQQLMADGSAQERVSTVLQPTQQ</sequence>
<dbReference type="InterPro" id="IPR005653">
    <property type="entry name" value="OstA-like_N"/>
</dbReference>
<dbReference type="InterPro" id="IPR052037">
    <property type="entry name" value="LPS_export_LptA"/>
</dbReference>
<dbReference type="PANTHER" id="PTHR36504:SF1">
    <property type="entry name" value="LIPOPOLYSACCHARIDE EXPORT SYSTEM PROTEIN LPTA"/>
    <property type="match status" value="1"/>
</dbReference>
<evidence type="ECO:0000256" key="2">
    <source>
        <dbReference type="ARBA" id="ARBA00022729"/>
    </source>
</evidence>
<comment type="subcellular location">
    <subcellularLocation>
        <location evidence="4">Periplasm</location>
    </subcellularLocation>
</comment>
<dbReference type="PANTHER" id="PTHR36504">
    <property type="entry name" value="LIPOPOLYSACCHARIDE EXPORT SYSTEM PROTEIN LPTA"/>
    <property type="match status" value="1"/>
</dbReference>
<dbReference type="GO" id="GO:0043165">
    <property type="term" value="P:Gram-negative-bacterium-type cell outer membrane assembly"/>
    <property type="evidence" value="ECO:0007669"/>
    <property type="project" value="UniProtKB-UniRule"/>
</dbReference>
<comment type="function">
    <text evidence="4">Involved in the assembly of lipopolysaccharide (LPS). Required for the translocation of LPS from the inner membrane to the outer membrane. May form a bridge between the inner membrane and the outer membrane, via interactions with LptC and LptD, thereby facilitating LPS transfer across the periplasm.</text>
</comment>
<keyword evidence="1 4" id="KW-0813">Transport</keyword>
<feature type="chain" id="PRO_5015013599" description="Lipopolysaccharide export system protein LptA" evidence="4">
    <location>
        <begin position="21"/>
        <end position="162"/>
    </location>
</feature>
<evidence type="ECO:0000313" key="6">
    <source>
        <dbReference type="EMBL" id="SON50656.1"/>
    </source>
</evidence>
<keyword evidence="2 4" id="KW-0732">Signal</keyword>
<comment type="similarity">
    <text evidence="4">Belongs to the LptA family.</text>
</comment>
<dbReference type="InterPro" id="IPR014340">
    <property type="entry name" value="LptA"/>
</dbReference>
<comment type="subunit">
    <text evidence="4">Component of the lipopolysaccharide transport and assembly complex.</text>
</comment>
<name>A0A2N8ZFK4_9VIBR</name>
<keyword evidence="7" id="KW-1185">Reference proteome</keyword>
<gene>
    <name evidence="4 6" type="primary">lptA</name>
    <name evidence="6" type="ORF">VTAP4600_A2683</name>
</gene>
<evidence type="ECO:0000256" key="4">
    <source>
        <dbReference type="HAMAP-Rule" id="MF_01914"/>
    </source>
</evidence>
<organism evidence="6 7">
    <name type="scientific">Vibrio tapetis subsp. tapetis</name>
    <dbReference type="NCBI Taxonomy" id="1671868"/>
    <lineage>
        <taxon>Bacteria</taxon>
        <taxon>Pseudomonadati</taxon>
        <taxon>Pseudomonadota</taxon>
        <taxon>Gammaproteobacteria</taxon>
        <taxon>Vibrionales</taxon>
        <taxon>Vibrionaceae</taxon>
        <taxon>Vibrio</taxon>
    </lineage>
</organism>
<evidence type="ECO:0000259" key="5">
    <source>
        <dbReference type="Pfam" id="PF03968"/>
    </source>
</evidence>
<dbReference type="Proteomes" id="UP000235828">
    <property type="component" value="Chromosome A"/>
</dbReference>
<dbReference type="RefSeq" id="WP_102523101.1">
    <property type="nucleotide sequence ID" value="NZ_LT960611.1"/>
</dbReference>
<dbReference type="GO" id="GO:0030288">
    <property type="term" value="C:outer membrane-bounded periplasmic space"/>
    <property type="evidence" value="ECO:0007669"/>
    <property type="project" value="TreeGrafter"/>
</dbReference>
<dbReference type="Pfam" id="PF03968">
    <property type="entry name" value="LptD_N"/>
    <property type="match status" value="1"/>
</dbReference>
<evidence type="ECO:0000313" key="7">
    <source>
        <dbReference type="Proteomes" id="UP000235828"/>
    </source>
</evidence>
<dbReference type="EMBL" id="LT960611">
    <property type="protein sequence ID" value="SON50656.1"/>
    <property type="molecule type" value="Genomic_DNA"/>
</dbReference>
<accession>A0A2N8ZFK4</accession>
<dbReference type="OrthoDB" id="5295619at2"/>
<keyword evidence="3 4" id="KW-0574">Periplasm</keyword>
<dbReference type="NCBIfam" id="TIGR03002">
    <property type="entry name" value="outer_YhbN_LptA"/>
    <property type="match status" value="1"/>
</dbReference>
<dbReference type="HAMAP" id="MF_01914">
    <property type="entry name" value="LPS_assembly_LptA"/>
    <property type="match status" value="1"/>
</dbReference>
<protein>
    <recommendedName>
        <fullName evidence="4">Lipopolysaccharide export system protein LptA</fullName>
    </recommendedName>
</protein>
<reference evidence="6 7" key="1">
    <citation type="submission" date="2017-10" db="EMBL/GenBank/DDBJ databases">
        <authorList>
            <person name="Banno H."/>
            <person name="Chua N.-H."/>
        </authorList>
    </citation>
    <scope>NUCLEOTIDE SEQUENCE [LARGE SCALE GENOMIC DNA]</scope>
    <source>
        <strain evidence="6">Vibrio tapetis CECT4600</strain>
    </source>
</reference>
<dbReference type="GO" id="GO:0017089">
    <property type="term" value="F:glycolipid transfer activity"/>
    <property type="evidence" value="ECO:0007669"/>
    <property type="project" value="TreeGrafter"/>
</dbReference>
<dbReference type="AlphaFoldDB" id="A0A2N8ZFK4"/>
<dbReference type="KEGG" id="vta:A2683"/>